<dbReference type="InterPro" id="IPR006050">
    <property type="entry name" value="DNA_photolyase_N"/>
</dbReference>
<reference evidence="2 3" key="1">
    <citation type="submission" date="2024-12" db="EMBL/GenBank/DDBJ databases">
        <title>The unique morphological basis and parallel evolutionary history of personate flowers in Penstemon.</title>
        <authorList>
            <person name="Depatie T.H."/>
            <person name="Wessinger C.A."/>
        </authorList>
    </citation>
    <scope>NUCLEOTIDE SEQUENCE [LARGE SCALE GENOMIC DNA]</scope>
    <source>
        <strain evidence="2">WTNN_2</strain>
        <tissue evidence="2">Leaf</tissue>
    </source>
</reference>
<feature type="domain" description="Photolyase/cryptochrome alpha/beta" evidence="1">
    <location>
        <begin position="51"/>
        <end position="115"/>
    </location>
</feature>
<organism evidence="2 3">
    <name type="scientific">Penstemon smallii</name>
    <dbReference type="NCBI Taxonomy" id="265156"/>
    <lineage>
        <taxon>Eukaryota</taxon>
        <taxon>Viridiplantae</taxon>
        <taxon>Streptophyta</taxon>
        <taxon>Embryophyta</taxon>
        <taxon>Tracheophyta</taxon>
        <taxon>Spermatophyta</taxon>
        <taxon>Magnoliopsida</taxon>
        <taxon>eudicotyledons</taxon>
        <taxon>Gunneridae</taxon>
        <taxon>Pentapetalae</taxon>
        <taxon>asterids</taxon>
        <taxon>lamiids</taxon>
        <taxon>Lamiales</taxon>
        <taxon>Plantaginaceae</taxon>
        <taxon>Cheloneae</taxon>
        <taxon>Penstemon</taxon>
    </lineage>
</organism>
<dbReference type="InterPro" id="IPR036155">
    <property type="entry name" value="Crypto/Photolyase_N_sf"/>
</dbReference>
<dbReference type="InterPro" id="IPR014729">
    <property type="entry name" value="Rossmann-like_a/b/a_fold"/>
</dbReference>
<evidence type="ECO:0000259" key="1">
    <source>
        <dbReference type="Pfam" id="PF00875"/>
    </source>
</evidence>
<comment type="caution">
    <text evidence="2">The sequence shown here is derived from an EMBL/GenBank/DDBJ whole genome shotgun (WGS) entry which is preliminary data.</text>
</comment>
<sequence>MSQLRHLKFKEMFFPDYPVALFYGEKVFRLDNLQTLHFMFCSVSISSFSIWRINKLCFEFDTEPYYQALDIKVKNYTSAAAIEIFSLVSHTLFNPADIIQKNGGRPPLNYQSSVKLAGEPSWASIGNYPNSEVPSIEELGYEEVQQSH</sequence>
<dbReference type="Pfam" id="PF00875">
    <property type="entry name" value="DNA_photolyase"/>
    <property type="match status" value="1"/>
</dbReference>
<dbReference type="Gene3D" id="1.25.40.80">
    <property type="match status" value="1"/>
</dbReference>
<keyword evidence="3" id="KW-1185">Reference proteome</keyword>
<protein>
    <recommendedName>
        <fullName evidence="1">Photolyase/cryptochrome alpha/beta domain-containing protein</fullName>
    </recommendedName>
</protein>
<name>A0ABD3TBE3_9LAMI</name>
<accession>A0ABD3TBE3</accession>
<gene>
    <name evidence="2" type="ORF">ACJIZ3_008751</name>
</gene>
<dbReference type="Gene3D" id="3.40.50.620">
    <property type="entry name" value="HUPs"/>
    <property type="match status" value="1"/>
</dbReference>
<dbReference type="SUPFAM" id="SSF52425">
    <property type="entry name" value="Cryptochrome/photolyase, N-terminal domain"/>
    <property type="match status" value="1"/>
</dbReference>
<dbReference type="Proteomes" id="UP001634393">
    <property type="component" value="Unassembled WGS sequence"/>
</dbReference>
<dbReference type="EMBL" id="JBJXBP010000004">
    <property type="protein sequence ID" value="KAL3834015.1"/>
    <property type="molecule type" value="Genomic_DNA"/>
</dbReference>
<evidence type="ECO:0000313" key="3">
    <source>
        <dbReference type="Proteomes" id="UP001634393"/>
    </source>
</evidence>
<evidence type="ECO:0000313" key="2">
    <source>
        <dbReference type="EMBL" id="KAL3834015.1"/>
    </source>
</evidence>
<proteinExistence type="predicted"/>
<dbReference type="AlphaFoldDB" id="A0ABD3TBE3"/>